<feature type="domain" description="MCM5 C-terminal" evidence="1">
    <location>
        <begin position="29"/>
        <end position="87"/>
    </location>
</feature>
<evidence type="ECO:0000259" key="1">
    <source>
        <dbReference type="Pfam" id="PF21933"/>
    </source>
</evidence>
<comment type="caution">
    <text evidence="2">The sequence shown here is derived from an EMBL/GenBank/DDBJ whole genome shotgun (WGS) entry which is preliminary data.</text>
</comment>
<dbReference type="OrthoDB" id="10036721at2759"/>
<dbReference type="Proteomes" id="UP001152795">
    <property type="component" value="Unassembled WGS sequence"/>
</dbReference>
<evidence type="ECO:0000313" key="2">
    <source>
        <dbReference type="EMBL" id="CAB4044911.1"/>
    </source>
</evidence>
<dbReference type="InterPro" id="IPR054125">
    <property type="entry name" value="MCM5_C"/>
</dbReference>
<name>A0A6S7KU61_PARCT</name>
<protein>
    <submittedName>
        <fullName evidence="2">DNA replication licensing factor mcm5-like</fullName>
    </submittedName>
</protein>
<reference evidence="2" key="1">
    <citation type="submission" date="2020-04" db="EMBL/GenBank/DDBJ databases">
        <authorList>
            <person name="Alioto T."/>
            <person name="Alioto T."/>
            <person name="Gomez Garrido J."/>
        </authorList>
    </citation>
    <scope>NUCLEOTIDE SEQUENCE</scope>
    <source>
        <strain evidence="2">A484AB</strain>
    </source>
</reference>
<dbReference type="EMBL" id="CACRXK020036816">
    <property type="protein sequence ID" value="CAB4044911.1"/>
    <property type="molecule type" value="Genomic_DNA"/>
</dbReference>
<gene>
    <name evidence="2" type="ORF">PACLA_8A051476</name>
</gene>
<accession>A0A6S7KU61</accession>
<dbReference type="AlphaFoldDB" id="A0A6S7KU61"/>
<sequence>MPPAIPEISNYTLGADGFTPQQDVEEIRQIERQLKRRFPIGAQVSEQRIIQDFLKQKYSERSIITVLQIMLRRGEMAHRFQRKVLYRVR</sequence>
<evidence type="ECO:0000313" key="3">
    <source>
        <dbReference type="Proteomes" id="UP001152795"/>
    </source>
</evidence>
<dbReference type="Pfam" id="PF21933">
    <property type="entry name" value="MCM5_C"/>
    <property type="match status" value="1"/>
</dbReference>
<keyword evidence="3" id="KW-1185">Reference proteome</keyword>
<organism evidence="2 3">
    <name type="scientific">Paramuricea clavata</name>
    <name type="common">Red gorgonian</name>
    <name type="synonym">Violescent sea-whip</name>
    <dbReference type="NCBI Taxonomy" id="317549"/>
    <lineage>
        <taxon>Eukaryota</taxon>
        <taxon>Metazoa</taxon>
        <taxon>Cnidaria</taxon>
        <taxon>Anthozoa</taxon>
        <taxon>Octocorallia</taxon>
        <taxon>Malacalcyonacea</taxon>
        <taxon>Plexauridae</taxon>
        <taxon>Paramuricea</taxon>
    </lineage>
</organism>
<proteinExistence type="predicted"/>